<evidence type="ECO:0000313" key="3">
    <source>
        <dbReference type="EMBL" id="QNH61655.1"/>
    </source>
</evidence>
<dbReference type="InterPro" id="IPR015943">
    <property type="entry name" value="WD40/YVTN_repeat-like_dom_sf"/>
</dbReference>
<dbReference type="SUPFAM" id="SSF50998">
    <property type="entry name" value="Quinoprotein alcohol dehydrogenase-like"/>
    <property type="match status" value="1"/>
</dbReference>
<keyword evidence="1" id="KW-0732">Signal</keyword>
<dbReference type="PANTHER" id="PTHR42754">
    <property type="entry name" value="ENDOGLUCANASE"/>
    <property type="match status" value="1"/>
</dbReference>
<evidence type="ECO:0000259" key="2">
    <source>
        <dbReference type="Pfam" id="PF13360"/>
    </source>
</evidence>
<feature type="chain" id="PRO_5028853065" evidence="1">
    <location>
        <begin position="25"/>
        <end position="396"/>
    </location>
</feature>
<protein>
    <submittedName>
        <fullName evidence="3">PQQ-binding-like beta-propeller repeat protein</fullName>
    </submittedName>
</protein>
<feature type="domain" description="Pyrrolo-quinoline quinone repeat" evidence="2">
    <location>
        <begin position="88"/>
        <end position="297"/>
    </location>
</feature>
<dbReference type="AlphaFoldDB" id="A0A7G7W5L2"/>
<dbReference type="PANTHER" id="PTHR42754:SF1">
    <property type="entry name" value="LIPOPROTEIN"/>
    <property type="match status" value="1"/>
</dbReference>
<dbReference type="Gene3D" id="2.130.10.10">
    <property type="entry name" value="YVTN repeat-like/Quinoprotein amine dehydrogenase"/>
    <property type="match status" value="1"/>
</dbReference>
<reference evidence="3 4" key="1">
    <citation type="submission" date="2020-08" db="EMBL/GenBank/DDBJ databases">
        <title>Hymenobacter sp. S2-20-2 genome sequencing.</title>
        <authorList>
            <person name="Jin L."/>
        </authorList>
    </citation>
    <scope>NUCLEOTIDE SEQUENCE [LARGE SCALE GENOMIC DNA]</scope>
    <source>
        <strain evidence="3 4">S2-20-2</strain>
    </source>
</reference>
<evidence type="ECO:0000313" key="4">
    <source>
        <dbReference type="Proteomes" id="UP000515489"/>
    </source>
</evidence>
<gene>
    <name evidence="3" type="ORF">H4317_16065</name>
</gene>
<name>A0A7G7W5L2_9BACT</name>
<evidence type="ECO:0000256" key="1">
    <source>
        <dbReference type="SAM" id="SignalP"/>
    </source>
</evidence>
<dbReference type="EMBL" id="CP060202">
    <property type="protein sequence ID" value="QNH61655.1"/>
    <property type="molecule type" value="Genomic_DNA"/>
</dbReference>
<organism evidence="3 4">
    <name type="scientific">Hymenobacter sediminicola</name>
    <dbReference type="NCBI Taxonomy" id="2761579"/>
    <lineage>
        <taxon>Bacteria</taxon>
        <taxon>Pseudomonadati</taxon>
        <taxon>Bacteroidota</taxon>
        <taxon>Cytophagia</taxon>
        <taxon>Cytophagales</taxon>
        <taxon>Hymenobacteraceae</taxon>
        <taxon>Hymenobacter</taxon>
    </lineage>
</organism>
<proteinExistence type="predicted"/>
<dbReference type="RefSeq" id="WP_185887581.1">
    <property type="nucleotide sequence ID" value="NZ_CP060202.1"/>
</dbReference>
<dbReference type="PROSITE" id="PS51257">
    <property type="entry name" value="PROKAR_LIPOPROTEIN"/>
    <property type="match status" value="1"/>
</dbReference>
<dbReference type="Proteomes" id="UP000515489">
    <property type="component" value="Chromosome"/>
</dbReference>
<sequence>MFRTPTLRRVAPLLSVLAVATACSKDDDQSATPETGTFEKTVLLPADFLRFADVAELTDGSVFVLASTSAATASAPLAEKPAGIRLSASGDTLWTRRYTFGSFDPIYGAGISYSCLPTSDGNVVFSAMTPRTGGAFEPRLTKLNAATGAVLWTLALPDEVYTTICKLAPTAGGGILFVDTDMNNPQSFRLHTITAAGTLVSSVTVPHGFASDIRPTADGNFIVASVLAPFVQQPVLTKLTPQGSVLWSRTLPTTGFGLTNSVVQTPDGGYALASGNAYAYNGTNNTLRLLKADANGQQQFVYSYSDILGYANRLGLSNGKLILVGASTTSTPTGDTPHPLALRLNASSGSEELRQARPQVNGYVASFTTTQDGKLLLCSGEAGKLVLRKTNADLTD</sequence>
<dbReference type="InterPro" id="IPR002372">
    <property type="entry name" value="PQQ_rpt_dom"/>
</dbReference>
<keyword evidence="4" id="KW-1185">Reference proteome</keyword>
<dbReference type="InterPro" id="IPR011047">
    <property type="entry name" value="Quinoprotein_ADH-like_sf"/>
</dbReference>
<accession>A0A7G7W5L2</accession>
<dbReference type="Pfam" id="PF13360">
    <property type="entry name" value="PQQ_2"/>
    <property type="match status" value="1"/>
</dbReference>
<feature type="signal peptide" evidence="1">
    <location>
        <begin position="1"/>
        <end position="24"/>
    </location>
</feature>
<dbReference type="KEGG" id="hsk:H4317_16065"/>